<proteinExistence type="predicted"/>
<evidence type="ECO:0000313" key="1">
    <source>
        <dbReference type="EMBL" id="KAJ5071622.1"/>
    </source>
</evidence>
<protein>
    <submittedName>
        <fullName evidence="1">Uncharacterized protein</fullName>
    </submittedName>
</protein>
<gene>
    <name evidence="1" type="ORF">M0811_10031</name>
</gene>
<sequence>MKQYLSFWGIRRSFCLVSMNIIHYRMFWNKFSQKMSFKKFFFSYYFQFNELFFKFPKCKKQRNQNKMLICKWNVNELIENNKISILSSGKNRTLVEIIPIRV</sequence>
<organism evidence="1 2">
    <name type="scientific">Anaeramoeba ignava</name>
    <name type="common">Anaerobic marine amoeba</name>
    <dbReference type="NCBI Taxonomy" id="1746090"/>
    <lineage>
        <taxon>Eukaryota</taxon>
        <taxon>Metamonada</taxon>
        <taxon>Anaeramoebidae</taxon>
        <taxon>Anaeramoeba</taxon>
    </lineage>
</organism>
<keyword evidence="2" id="KW-1185">Reference proteome</keyword>
<dbReference type="Proteomes" id="UP001149090">
    <property type="component" value="Unassembled WGS sequence"/>
</dbReference>
<evidence type="ECO:0000313" key="2">
    <source>
        <dbReference type="Proteomes" id="UP001149090"/>
    </source>
</evidence>
<dbReference type="AlphaFoldDB" id="A0A9Q0R910"/>
<reference evidence="1" key="1">
    <citation type="submission" date="2022-10" db="EMBL/GenBank/DDBJ databases">
        <title>Novel sulphate-reducing endosymbionts in the free-living metamonad Anaeramoeba.</title>
        <authorList>
            <person name="Jerlstrom-Hultqvist J."/>
            <person name="Cepicka I."/>
            <person name="Gallot-Lavallee L."/>
            <person name="Salas-Leiva D."/>
            <person name="Curtis B.A."/>
            <person name="Zahonova K."/>
            <person name="Pipaliya S."/>
            <person name="Dacks J."/>
            <person name="Roger A.J."/>
        </authorList>
    </citation>
    <scope>NUCLEOTIDE SEQUENCE</scope>
    <source>
        <strain evidence="1">BMAN</strain>
    </source>
</reference>
<dbReference type="EMBL" id="JAPDFW010000086">
    <property type="protein sequence ID" value="KAJ5071622.1"/>
    <property type="molecule type" value="Genomic_DNA"/>
</dbReference>
<comment type="caution">
    <text evidence="1">The sequence shown here is derived from an EMBL/GenBank/DDBJ whole genome shotgun (WGS) entry which is preliminary data.</text>
</comment>
<name>A0A9Q0R910_ANAIG</name>
<accession>A0A9Q0R910</accession>